<evidence type="ECO:0000313" key="2">
    <source>
        <dbReference type="EMBL" id="KRK45300.1"/>
    </source>
</evidence>
<dbReference type="Gene3D" id="3.40.630.30">
    <property type="match status" value="1"/>
</dbReference>
<keyword evidence="3" id="KW-1185">Reference proteome</keyword>
<dbReference type="STRING" id="1423719.FC66_GL000355"/>
<dbReference type="AlphaFoldDB" id="A0A0R1HNU0"/>
<feature type="domain" description="N-acetyltransferase" evidence="1">
    <location>
        <begin position="6"/>
        <end position="160"/>
    </location>
</feature>
<dbReference type="InterPro" id="IPR016181">
    <property type="entry name" value="Acyl_CoA_acyltransferase"/>
</dbReference>
<evidence type="ECO:0000313" key="3">
    <source>
        <dbReference type="Proteomes" id="UP000051450"/>
    </source>
</evidence>
<dbReference type="PANTHER" id="PTHR43451">
    <property type="entry name" value="ACETYLTRANSFERASE (GNAT) FAMILY PROTEIN"/>
    <property type="match status" value="1"/>
</dbReference>
<organism evidence="2 3">
    <name type="scientific">Dellaglioa algida DSM 15638</name>
    <dbReference type="NCBI Taxonomy" id="1423719"/>
    <lineage>
        <taxon>Bacteria</taxon>
        <taxon>Bacillati</taxon>
        <taxon>Bacillota</taxon>
        <taxon>Bacilli</taxon>
        <taxon>Lactobacillales</taxon>
        <taxon>Lactobacillaceae</taxon>
        <taxon>Dellaglioa</taxon>
    </lineage>
</organism>
<accession>A0A0R1HNU0</accession>
<dbReference type="SUPFAM" id="SSF55729">
    <property type="entry name" value="Acyl-CoA N-acyltransferases (Nat)"/>
    <property type="match status" value="1"/>
</dbReference>
<dbReference type="Pfam" id="PF13673">
    <property type="entry name" value="Acetyltransf_10"/>
    <property type="match status" value="1"/>
</dbReference>
<dbReference type="CDD" id="cd04301">
    <property type="entry name" value="NAT_SF"/>
    <property type="match status" value="1"/>
</dbReference>
<dbReference type="GO" id="GO:0016747">
    <property type="term" value="F:acyltransferase activity, transferring groups other than amino-acyl groups"/>
    <property type="evidence" value="ECO:0007669"/>
    <property type="project" value="InterPro"/>
</dbReference>
<sequence length="173" mass="20242">MSIEGSQLYRYDPKYLSEIIALFNRTVQVVNRQDYSQLEINEWVQVHPDLDEWHRRLTQTYSLVAISDGKVVGFSNIDANGQIDLLYVLSHMIRQQIGTRLLAELTNYQRHYLQTKIQSVNASITAVPFFEQQGFKVVRKQNNYRRQQNLINYHMVRTIGPEYGSQPVLNGHN</sequence>
<protein>
    <recommendedName>
        <fullName evidence="1">N-acetyltransferase domain-containing protein</fullName>
    </recommendedName>
</protein>
<name>A0A0R1HNU0_9LACO</name>
<dbReference type="PATRIC" id="fig|1423719.4.peg.359"/>
<evidence type="ECO:0000259" key="1">
    <source>
        <dbReference type="PROSITE" id="PS51186"/>
    </source>
</evidence>
<dbReference type="PANTHER" id="PTHR43451:SF1">
    <property type="entry name" value="ACETYLTRANSFERASE"/>
    <property type="match status" value="1"/>
</dbReference>
<dbReference type="InterPro" id="IPR000182">
    <property type="entry name" value="GNAT_dom"/>
</dbReference>
<proteinExistence type="predicted"/>
<dbReference type="Proteomes" id="UP000051450">
    <property type="component" value="Unassembled WGS sequence"/>
</dbReference>
<dbReference type="PROSITE" id="PS51186">
    <property type="entry name" value="GNAT"/>
    <property type="match status" value="1"/>
</dbReference>
<dbReference type="InterPro" id="IPR052564">
    <property type="entry name" value="N-acetyltrans/Recomb-assoc"/>
</dbReference>
<dbReference type="RefSeq" id="WP_057974616.1">
    <property type="nucleotide sequence ID" value="NZ_AZDI01000010.1"/>
</dbReference>
<reference evidence="2 3" key="1">
    <citation type="journal article" date="2015" name="Genome Announc.">
        <title>Expanding the biotechnology potential of lactobacilli through comparative genomics of 213 strains and associated genera.</title>
        <authorList>
            <person name="Sun Z."/>
            <person name="Harris H.M."/>
            <person name="McCann A."/>
            <person name="Guo C."/>
            <person name="Argimon S."/>
            <person name="Zhang W."/>
            <person name="Yang X."/>
            <person name="Jeffery I.B."/>
            <person name="Cooney J.C."/>
            <person name="Kagawa T.F."/>
            <person name="Liu W."/>
            <person name="Song Y."/>
            <person name="Salvetti E."/>
            <person name="Wrobel A."/>
            <person name="Rasinkangas P."/>
            <person name="Parkhill J."/>
            <person name="Rea M.C."/>
            <person name="O'Sullivan O."/>
            <person name="Ritari J."/>
            <person name="Douillard F.P."/>
            <person name="Paul Ross R."/>
            <person name="Yang R."/>
            <person name="Briner A.E."/>
            <person name="Felis G.E."/>
            <person name="de Vos W.M."/>
            <person name="Barrangou R."/>
            <person name="Klaenhammer T.R."/>
            <person name="Caufield P.W."/>
            <person name="Cui Y."/>
            <person name="Zhang H."/>
            <person name="O'Toole P.W."/>
        </authorList>
    </citation>
    <scope>NUCLEOTIDE SEQUENCE [LARGE SCALE GENOMIC DNA]</scope>
    <source>
        <strain evidence="2 3">DSM 15638</strain>
    </source>
</reference>
<dbReference type="EMBL" id="AZDI01000010">
    <property type="protein sequence ID" value="KRK45300.1"/>
    <property type="molecule type" value="Genomic_DNA"/>
</dbReference>
<gene>
    <name evidence="2" type="ORF">FC66_GL000355</name>
</gene>
<comment type="caution">
    <text evidence="2">The sequence shown here is derived from an EMBL/GenBank/DDBJ whole genome shotgun (WGS) entry which is preliminary data.</text>
</comment>